<protein>
    <submittedName>
        <fullName evidence="1">(northern house mosquito) hypothetical protein</fullName>
    </submittedName>
</protein>
<accession>A0A8D8KLL1</accession>
<name>A0A8D8KLL1_CULPI</name>
<dbReference type="EMBL" id="HBUE01330385">
    <property type="protein sequence ID" value="CAG6592965.1"/>
    <property type="molecule type" value="Transcribed_RNA"/>
</dbReference>
<proteinExistence type="predicted"/>
<organism evidence="1">
    <name type="scientific">Culex pipiens</name>
    <name type="common">House mosquito</name>
    <dbReference type="NCBI Taxonomy" id="7175"/>
    <lineage>
        <taxon>Eukaryota</taxon>
        <taxon>Metazoa</taxon>
        <taxon>Ecdysozoa</taxon>
        <taxon>Arthropoda</taxon>
        <taxon>Hexapoda</taxon>
        <taxon>Insecta</taxon>
        <taxon>Pterygota</taxon>
        <taxon>Neoptera</taxon>
        <taxon>Endopterygota</taxon>
        <taxon>Diptera</taxon>
        <taxon>Nematocera</taxon>
        <taxon>Culicoidea</taxon>
        <taxon>Culicidae</taxon>
        <taxon>Culicinae</taxon>
        <taxon>Culicini</taxon>
        <taxon>Culex</taxon>
        <taxon>Culex</taxon>
    </lineage>
</organism>
<dbReference type="AlphaFoldDB" id="A0A8D8KLL1"/>
<dbReference type="EMBL" id="HBUE01223717">
    <property type="protein sequence ID" value="CAG6540894.1"/>
    <property type="molecule type" value="Transcribed_RNA"/>
</dbReference>
<evidence type="ECO:0000313" key="1">
    <source>
        <dbReference type="EMBL" id="CAG6592965.1"/>
    </source>
</evidence>
<sequence length="262" mass="30211">MLNRRLFFFGFNHNRNRFPVRNLKVVHLHKVDVHLSQNRTVIASTPALLSKRLLSLLEFRVHHLGVQLRGQIQRRRTVLGPFVVGPRRIRKNIVPNGVVQRSIPLILPPLVLRNVLHVRPVDRIPTTLPKPNRVQEKRTANRQQQALRVRQAKRVRERLLHLRSPAQRINRRPTPLDLARLRMRLNKRLLLFQVHRPVFFVQHLPMFLGDLLPAGQMAGAFFVDDLSTLAAPFPGCLPSRFPARNLHSLLAGLLGRFAIGIC</sequence>
<reference evidence="1" key="1">
    <citation type="submission" date="2021-05" db="EMBL/GenBank/DDBJ databases">
        <authorList>
            <person name="Alioto T."/>
            <person name="Alioto T."/>
            <person name="Gomez Garrido J."/>
        </authorList>
    </citation>
    <scope>NUCLEOTIDE SEQUENCE</scope>
</reference>